<comment type="caution">
    <text evidence="3">The sequence shown here is derived from an EMBL/GenBank/DDBJ whole genome shotgun (WGS) entry which is preliminary data.</text>
</comment>
<keyword evidence="2" id="KW-0472">Membrane</keyword>
<dbReference type="STRING" id="595434.RISK_005322"/>
<evidence type="ECO:0008006" key="5">
    <source>
        <dbReference type="Google" id="ProtNLM"/>
    </source>
</evidence>
<evidence type="ECO:0000313" key="3">
    <source>
        <dbReference type="EMBL" id="KLU02256.1"/>
    </source>
</evidence>
<evidence type="ECO:0000313" key="4">
    <source>
        <dbReference type="Proteomes" id="UP000036367"/>
    </source>
</evidence>
<feature type="compositionally biased region" description="Basic and acidic residues" evidence="1">
    <location>
        <begin position="89"/>
        <end position="101"/>
    </location>
</feature>
<feature type="transmembrane region" description="Helical" evidence="2">
    <location>
        <begin position="36"/>
        <end position="63"/>
    </location>
</feature>
<feature type="compositionally biased region" description="Basic and acidic residues" evidence="1">
    <location>
        <begin position="8"/>
        <end position="30"/>
    </location>
</feature>
<dbReference type="Proteomes" id="UP000036367">
    <property type="component" value="Unassembled WGS sequence"/>
</dbReference>
<proteinExistence type="predicted"/>
<organism evidence="3 4">
    <name type="scientific">Rhodopirellula islandica</name>
    <dbReference type="NCBI Taxonomy" id="595434"/>
    <lineage>
        <taxon>Bacteria</taxon>
        <taxon>Pseudomonadati</taxon>
        <taxon>Planctomycetota</taxon>
        <taxon>Planctomycetia</taxon>
        <taxon>Pirellulales</taxon>
        <taxon>Pirellulaceae</taxon>
        <taxon>Rhodopirellula</taxon>
    </lineage>
</organism>
<sequence>MKLQQEMQTERAEVGRQRDQLEADRREWDERERKHTLLASALEASSLLLACVLPLVVILFLLWPRPEPIGSQAVCEALLDEAFSPPEATRAKIEDPNRSPRSEQAAPGIS</sequence>
<evidence type="ECO:0000256" key="2">
    <source>
        <dbReference type="SAM" id="Phobius"/>
    </source>
</evidence>
<accession>A0A0J1B6Z7</accession>
<reference evidence="3" key="1">
    <citation type="submission" date="2015-05" db="EMBL/GenBank/DDBJ databases">
        <title>Permanent draft genome of Rhodopirellula islandicus K833.</title>
        <authorList>
            <person name="Kizina J."/>
            <person name="Richter M."/>
            <person name="Glockner F.O."/>
            <person name="Harder J."/>
        </authorList>
    </citation>
    <scope>NUCLEOTIDE SEQUENCE [LARGE SCALE GENOMIC DNA]</scope>
    <source>
        <strain evidence="3">K833</strain>
    </source>
</reference>
<evidence type="ECO:0000256" key="1">
    <source>
        <dbReference type="SAM" id="MobiDB-lite"/>
    </source>
</evidence>
<feature type="region of interest" description="Disordered" evidence="1">
    <location>
        <begin position="86"/>
        <end position="110"/>
    </location>
</feature>
<keyword evidence="4" id="KW-1185">Reference proteome</keyword>
<keyword evidence="2" id="KW-1133">Transmembrane helix</keyword>
<keyword evidence="2" id="KW-0812">Transmembrane</keyword>
<dbReference type="AlphaFoldDB" id="A0A0J1B6Z7"/>
<name>A0A0J1B6Z7_RHOIS</name>
<protein>
    <recommendedName>
        <fullName evidence="5">Transmembrane protein</fullName>
    </recommendedName>
</protein>
<feature type="region of interest" description="Disordered" evidence="1">
    <location>
        <begin position="1"/>
        <end position="30"/>
    </location>
</feature>
<gene>
    <name evidence="3" type="ORF">RISK_005322</name>
</gene>
<dbReference type="EMBL" id="LECT01000044">
    <property type="protein sequence ID" value="KLU02256.1"/>
    <property type="molecule type" value="Genomic_DNA"/>
</dbReference>